<dbReference type="Gene3D" id="1.10.10.10">
    <property type="entry name" value="Winged helix-like DNA-binding domain superfamily/Winged helix DNA-binding domain"/>
    <property type="match status" value="1"/>
</dbReference>
<dbReference type="InterPro" id="IPR000504">
    <property type="entry name" value="RRM_dom"/>
</dbReference>
<feature type="region of interest" description="Disordered" evidence="5">
    <location>
        <begin position="1"/>
        <end position="61"/>
    </location>
</feature>
<evidence type="ECO:0000256" key="4">
    <source>
        <dbReference type="PROSITE-ProRule" id="PRU00332"/>
    </source>
</evidence>
<dbReference type="GeneID" id="90070660"/>
<keyword evidence="2 4" id="KW-0694">RNA-binding</keyword>
<dbReference type="PROSITE" id="PS50102">
    <property type="entry name" value="RRM"/>
    <property type="match status" value="1"/>
</dbReference>
<dbReference type="SUPFAM" id="SSF46785">
    <property type="entry name" value="Winged helix' DNA-binding domain"/>
    <property type="match status" value="1"/>
</dbReference>
<organism evidence="8 9">
    <name type="scientific">Saccharomycopsis crataegensis</name>
    <dbReference type="NCBI Taxonomy" id="43959"/>
    <lineage>
        <taxon>Eukaryota</taxon>
        <taxon>Fungi</taxon>
        <taxon>Dikarya</taxon>
        <taxon>Ascomycota</taxon>
        <taxon>Saccharomycotina</taxon>
        <taxon>Saccharomycetes</taxon>
        <taxon>Saccharomycopsidaceae</taxon>
        <taxon>Saccharomycopsis</taxon>
    </lineage>
</organism>
<keyword evidence="9" id="KW-1185">Reference proteome</keyword>
<evidence type="ECO:0000256" key="5">
    <source>
        <dbReference type="SAM" id="MobiDB-lite"/>
    </source>
</evidence>
<dbReference type="PROSITE" id="PS50961">
    <property type="entry name" value="HTH_LA"/>
    <property type="match status" value="1"/>
</dbReference>
<dbReference type="GO" id="GO:0006396">
    <property type="term" value="P:RNA processing"/>
    <property type="evidence" value="ECO:0007669"/>
    <property type="project" value="InterPro"/>
</dbReference>
<dbReference type="GO" id="GO:0005634">
    <property type="term" value="C:nucleus"/>
    <property type="evidence" value="ECO:0007669"/>
    <property type="project" value="UniProtKB-SubCell"/>
</dbReference>
<dbReference type="Proteomes" id="UP001360560">
    <property type="component" value="Unassembled WGS sequence"/>
</dbReference>
<dbReference type="SMART" id="SM00360">
    <property type="entry name" value="RRM"/>
    <property type="match status" value="1"/>
</dbReference>
<evidence type="ECO:0000259" key="7">
    <source>
        <dbReference type="PROSITE" id="PS50961"/>
    </source>
</evidence>
<dbReference type="CDD" id="cd12291">
    <property type="entry name" value="RRM1_La"/>
    <property type="match status" value="1"/>
</dbReference>
<feature type="domain" description="RRM" evidence="6">
    <location>
        <begin position="154"/>
        <end position="249"/>
    </location>
</feature>
<dbReference type="InterPro" id="IPR002344">
    <property type="entry name" value="Lupus_La"/>
</dbReference>
<dbReference type="InterPro" id="IPR045180">
    <property type="entry name" value="La_dom_prot"/>
</dbReference>
<dbReference type="InterPro" id="IPR036388">
    <property type="entry name" value="WH-like_DNA-bd_sf"/>
</dbReference>
<dbReference type="PANTHER" id="PTHR22792:SF140">
    <property type="entry name" value="ACHILLES, ISOFORM A"/>
    <property type="match status" value="1"/>
</dbReference>
<dbReference type="Pfam" id="PF05383">
    <property type="entry name" value="La"/>
    <property type="match status" value="1"/>
</dbReference>
<sequence length="279" mass="31941">MSDIKPEEVNKPQELPVVAAEETKVENVNKEVESAPTTTEQEDKQTEEDKTEEPVSPEQEEKEILKQVEFYFSDANLPKDKFLWRTVQSNDEGFVPIETIALFNRMKKYRPLEKVVNAIQKSDFLVVSENGESVRRKVPIVPPNEDEQRDAFQRSIYVKGFPVEEKDWQYALEGFFNTLGQTKQVRLRKDIDRKFKGDVFVEFSTKEEADKVLNMEPKPSFEGHELVIMSKGAFTNFKGVEKKFKNANRGRGRGRGRGSGRGGKRGGSSRGINKNDDTK</sequence>
<comment type="subcellular location">
    <subcellularLocation>
        <location evidence="1">Nucleus</location>
    </subcellularLocation>
</comment>
<dbReference type="SUPFAM" id="SSF54928">
    <property type="entry name" value="RNA-binding domain, RBD"/>
    <property type="match status" value="1"/>
</dbReference>
<name>A0AAV5QDF1_9ASCO</name>
<reference evidence="8 9" key="1">
    <citation type="journal article" date="2023" name="Elife">
        <title>Identification of key yeast species and microbe-microbe interactions impacting larval growth of Drosophila in the wild.</title>
        <authorList>
            <person name="Mure A."/>
            <person name="Sugiura Y."/>
            <person name="Maeda R."/>
            <person name="Honda K."/>
            <person name="Sakurai N."/>
            <person name="Takahashi Y."/>
            <person name="Watada M."/>
            <person name="Katoh T."/>
            <person name="Gotoh A."/>
            <person name="Gotoh Y."/>
            <person name="Taniguchi I."/>
            <person name="Nakamura K."/>
            <person name="Hayashi T."/>
            <person name="Katayama T."/>
            <person name="Uemura T."/>
            <person name="Hattori Y."/>
        </authorList>
    </citation>
    <scope>NUCLEOTIDE SEQUENCE [LARGE SCALE GENOMIC DNA]</scope>
    <source>
        <strain evidence="8 9">SC-9</strain>
    </source>
</reference>
<evidence type="ECO:0000256" key="3">
    <source>
        <dbReference type="ARBA" id="ARBA00023242"/>
    </source>
</evidence>
<evidence type="ECO:0000313" key="9">
    <source>
        <dbReference type="Proteomes" id="UP001360560"/>
    </source>
</evidence>
<dbReference type="PRINTS" id="PR00302">
    <property type="entry name" value="LUPUSLA"/>
</dbReference>
<dbReference type="GO" id="GO:1990904">
    <property type="term" value="C:ribonucleoprotein complex"/>
    <property type="evidence" value="ECO:0007669"/>
    <property type="project" value="InterPro"/>
</dbReference>
<proteinExistence type="predicted"/>
<dbReference type="RefSeq" id="XP_064849681.1">
    <property type="nucleotide sequence ID" value="XM_064993609.1"/>
</dbReference>
<evidence type="ECO:0000256" key="2">
    <source>
        <dbReference type="ARBA" id="ARBA00022884"/>
    </source>
</evidence>
<dbReference type="Pfam" id="PF00076">
    <property type="entry name" value="RRM_1"/>
    <property type="match status" value="1"/>
</dbReference>
<comment type="caution">
    <text evidence="8">The sequence shown here is derived from an EMBL/GenBank/DDBJ whole genome shotgun (WGS) entry which is preliminary data.</text>
</comment>
<dbReference type="FunFam" id="1.10.10.10:FF:000158">
    <property type="entry name" value="La ribonucleoprotein domain family member 7"/>
    <property type="match status" value="1"/>
</dbReference>
<feature type="domain" description="HTH La-type RNA-binding" evidence="7">
    <location>
        <begin position="54"/>
        <end position="145"/>
    </location>
</feature>
<dbReference type="AlphaFoldDB" id="A0AAV5QDF1"/>
<dbReference type="InterPro" id="IPR036390">
    <property type="entry name" value="WH_DNA-bd_sf"/>
</dbReference>
<feature type="compositionally biased region" description="Basic and acidic residues" evidence="5">
    <location>
        <begin position="1"/>
        <end position="11"/>
    </location>
</feature>
<gene>
    <name evidence="8" type="ORF">DASC09_000060</name>
</gene>
<evidence type="ECO:0000259" key="6">
    <source>
        <dbReference type="PROSITE" id="PS50102"/>
    </source>
</evidence>
<dbReference type="EMBL" id="BTFZ01000001">
    <property type="protein sequence ID" value="GMM32681.1"/>
    <property type="molecule type" value="Genomic_DNA"/>
</dbReference>
<evidence type="ECO:0000256" key="1">
    <source>
        <dbReference type="ARBA" id="ARBA00004123"/>
    </source>
</evidence>
<dbReference type="PANTHER" id="PTHR22792">
    <property type="entry name" value="LUPUS LA PROTEIN-RELATED"/>
    <property type="match status" value="1"/>
</dbReference>
<keyword evidence="3" id="KW-0539">Nucleus</keyword>
<dbReference type="SMART" id="SM00715">
    <property type="entry name" value="LA"/>
    <property type="match status" value="1"/>
</dbReference>
<protein>
    <submittedName>
        <fullName evidence="8">Lhp1 protein</fullName>
    </submittedName>
</protein>
<dbReference type="InterPro" id="IPR012677">
    <property type="entry name" value="Nucleotide-bd_a/b_plait_sf"/>
</dbReference>
<feature type="region of interest" description="Disordered" evidence="5">
    <location>
        <begin position="244"/>
        <end position="279"/>
    </location>
</feature>
<dbReference type="InterPro" id="IPR035979">
    <property type="entry name" value="RBD_domain_sf"/>
</dbReference>
<feature type="compositionally biased region" description="Basic residues" evidence="5">
    <location>
        <begin position="245"/>
        <end position="264"/>
    </location>
</feature>
<dbReference type="GO" id="GO:0003729">
    <property type="term" value="F:mRNA binding"/>
    <property type="evidence" value="ECO:0007669"/>
    <property type="project" value="TreeGrafter"/>
</dbReference>
<dbReference type="InterPro" id="IPR006630">
    <property type="entry name" value="La_HTH"/>
</dbReference>
<dbReference type="Gene3D" id="3.30.70.330">
    <property type="match status" value="1"/>
</dbReference>
<evidence type="ECO:0000313" key="8">
    <source>
        <dbReference type="EMBL" id="GMM32681.1"/>
    </source>
</evidence>
<accession>A0AAV5QDF1</accession>
<feature type="compositionally biased region" description="Basic and acidic residues" evidence="5">
    <location>
        <begin position="21"/>
        <end position="33"/>
    </location>
</feature>